<feature type="compositionally biased region" description="Polar residues" evidence="2">
    <location>
        <begin position="59"/>
        <end position="74"/>
    </location>
</feature>
<comment type="caution">
    <text evidence="3">The sequence shown here is derived from an EMBL/GenBank/DDBJ whole genome shotgun (WGS) entry which is preliminary data.</text>
</comment>
<feature type="region of interest" description="Disordered" evidence="2">
    <location>
        <begin position="40"/>
        <end position="83"/>
    </location>
</feature>
<sequence length="239" mass="26394">MKKITLLMLYTVVVSIFTVLLVENITSIKVKEVKNSKIKKLQTRPPELSQSCESKEVVPSTSEEPTEPLLSSDNRSSDDVPLDNLAPFENALESAEQVEVTTEPLKQVIVVGGVHYYYKDTGQATGQDWIDQDPTANVGTWGGQAVNSVSDNLSTHFIGHNPTVFYFVTQLLVGHQFEVYDATGQGKVYTVMRLLDVDINAISKDGQNHWSAITGAGNKEQVVLQTCLENGYNRIVFAE</sequence>
<dbReference type="RefSeq" id="WP_094783597.1">
    <property type="nucleotide sequence ID" value="NZ_BEDT01000001.1"/>
</dbReference>
<keyword evidence="4" id="KW-1185">Reference proteome</keyword>
<evidence type="ECO:0000256" key="1">
    <source>
        <dbReference type="ARBA" id="ARBA00022801"/>
    </source>
</evidence>
<evidence type="ECO:0008006" key="5">
    <source>
        <dbReference type="Google" id="ProtNLM"/>
    </source>
</evidence>
<keyword evidence="1" id="KW-0378">Hydrolase</keyword>
<name>A0A224X9U6_9LACT</name>
<organism evidence="3 4">
    <name type="scientific">Pseudolactococcus reticulitermitis</name>
    <dbReference type="NCBI Taxonomy" id="2025039"/>
    <lineage>
        <taxon>Bacteria</taxon>
        <taxon>Bacillati</taxon>
        <taxon>Bacillota</taxon>
        <taxon>Bacilli</taxon>
        <taxon>Lactobacillales</taxon>
        <taxon>Streptococcaceae</taxon>
        <taxon>Pseudolactococcus</taxon>
    </lineage>
</organism>
<reference evidence="4" key="1">
    <citation type="submission" date="2017-08" db="EMBL/GenBank/DDBJ databases">
        <title>Draft genome sequence of Lactococcus sp. strain Rs-Y01, isolated from the gut of the lower termite Reticulitermes speratus.</title>
        <authorList>
            <person name="Ohkuma M."/>
            <person name="Yuki M."/>
        </authorList>
    </citation>
    <scope>NUCLEOTIDE SEQUENCE [LARGE SCALE GENOMIC DNA]</scope>
    <source>
        <strain evidence="4">Rs-Y01</strain>
    </source>
</reference>
<dbReference type="Proteomes" id="UP000218689">
    <property type="component" value="Unassembled WGS sequence"/>
</dbReference>
<dbReference type="Gene3D" id="2.40.260.10">
    <property type="entry name" value="Sortase"/>
    <property type="match status" value="1"/>
</dbReference>
<dbReference type="InterPro" id="IPR023365">
    <property type="entry name" value="Sortase_dom-sf"/>
</dbReference>
<protein>
    <recommendedName>
        <fullName evidence="5">Sortase</fullName>
    </recommendedName>
</protein>
<dbReference type="Pfam" id="PF04203">
    <property type="entry name" value="Sortase"/>
    <property type="match status" value="1"/>
</dbReference>
<evidence type="ECO:0000313" key="4">
    <source>
        <dbReference type="Proteomes" id="UP000218689"/>
    </source>
</evidence>
<dbReference type="GO" id="GO:0016787">
    <property type="term" value="F:hydrolase activity"/>
    <property type="evidence" value="ECO:0007669"/>
    <property type="project" value="UniProtKB-KW"/>
</dbReference>
<evidence type="ECO:0000313" key="3">
    <source>
        <dbReference type="EMBL" id="GAX46505.1"/>
    </source>
</evidence>
<dbReference type="EMBL" id="BEDT01000001">
    <property type="protein sequence ID" value="GAX46505.1"/>
    <property type="molecule type" value="Genomic_DNA"/>
</dbReference>
<accession>A0A224X9U6</accession>
<dbReference type="OrthoDB" id="3177627at2"/>
<dbReference type="InterPro" id="IPR005754">
    <property type="entry name" value="Sortase"/>
</dbReference>
<dbReference type="AlphaFoldDB" id="A0A224X9U6"/>
<proteinExistence type="predicted"/>
<gene>
    <name evidence="3" type="ORF">RsY01_84</name>
</gene>
<evidence type="ECO:0000256" key="2">
    <source>
        <dbReference type="SAM" id="MobiDB-lite"/>
    </source>
</evidence>